<keyword evidence="3" id="KW-1185">Reference proteome</keyword>
<evidence type="ECO:0000313" key="3">
    <source>
        <dbReference type="Proteomes" id="UP001597101"/>
    </source>
</evidence>
<accession>A0ABW3FKS0</accession>
<dbReference type="Gene3D" id="3.90.1720.10">
    <property type="entry name" value="endopeptidase domain like (from Nostoc punctiforme)"/>
    <property type="match status" value="1"/>
</dbReference>
<name>A0ABW3FKS0_9HYPH</name>
<reference evidence="3" key="1">
    <citation type="journal article" date="2019" name="Int. J. Syst. Evol. Microbiol.">
        <title>The Global Catalogue of Microorganisms (GCM) 10K type strain sequencing project: providing services to taxonomists for standard genome sequencing and annotation.</title>
        <authorList>
            <consortium name="The Broad Institute Genomics Platform"/>
            <consortium name="The Broad Institute Genome Sequencing Center for Infectious Disease"/>
            <person name="Wu L."/>
            <person name="Ma J."/>
        </authorList>
    </citation>
    <scope>NUCLEOTIDE SEQUENCE [LARGE SCALE GENOMIC DNA]</scope>
    <source>
        <strain evidence="3">CCUG 60023</strain>
    </source>
</reference>
<proteinExistence type="predicted"/>
<protein>
    <submittedName>
        <fullName evidence="2">CHAP domain-containing protein</fullName>
    </submittedName>
</protein>
<dbReference type="Proteomes" id="UP001597101">
    <property type="component" value="Unassembled WGS sequence"/>
</dbReference>
<gene>
    <name evidence="2" type="ORF">ACFQ14_14030</name>
</gene>
<dbReference type="SUPFAM" id="SSF54001">
    <property type="entry name" value="Cysteine proteinases"/>
    <property type="match status" value="1"/>
</dbReference>
<feature type="domain" description="Peptidase C51" evidence="1">
    <location>
        <begin position="59"/>
        <end position="136"/>
    </location>
</feature>
<organism evidence="2 3">
    <name type="scientific">Pseudahrensia aquimaris</name>
    <dbReference type="NCBI Taxonomy" id="744461"/>
    <lineage>
        <taxon>Bacteria</taxon>
        <taxon>Pseudomonadati</taxon>
        <taxon>Pseudomonadota</taxon>
        <taxon>Alphaproteobacteria</taxon>
        <taxon>Hyphomicrobiales</taxon>
        <taxon>Ahrensiaceae</taxon>
        <taxon>Pseudahrensia</taxon>
    </lineage>
</organism>
<dbReference type="InterPro" id="IPR007921">
    <property type="entry name" value="CHAP_dom"/>
</dbReference>
<dbReference type="EMBL" id="JBHTJV010000013">
    <property type="protein sequence ID" value="MFD0917525.1"/>
    <property type="molecule type" value="Genomic_DNA"/>
</dbReference>
<dbReference type="RefSeq" id="WP_377213384.1">
    <property type="nucleotide sequence ID" value="NZ_JBHTJV010000013.1"/>
</dbReference>
<comment type="caution">
    <text evidence="2">The sequence shown here is derived from an EMBL/GenBank/DDBJ whole genome shotgun (WGS) entry which is preliminary data.</text>
</comment>
<evidence type="ECO:0000259" key="1">
    <source>
        <dbReference type="Pfam" id="PF05257"/>
    </source>
</evidence>
<dbReference type="Pfam" id="PF05257">
    <property type="entry name" value="CHAP"/>
    <property type="match status" value="1"/>
</dbReference>
<sequence length="156" mass="17099">MKSIFPAALAVIGACALFTFSTIDQSHAGAGAARALERLEGLKEGTRRANRLMGVNTRRVPWCGHAVKYAVQKAGKKPAKHYAAARSWESWGRRVSKSSIRRGDVIVFRSGYSRSGRHVAVATAVKGNKVKVCGGNTRDRVHCGWRPKSRIITVRR</sequence>
<dbReference type="InterPro" id="IPR038765">
    <property type="entry name" value="Papain-like_cys_pep_sf"/>
</dbReference>
<dbReference type="PROSITE" id="PS51257">
    <property type="entry name" value="PROKAR_LIPOPROTEIN"/>
    <property type="match status" value="1"/>
</dbReference>
<evidence type="ECO:0000313" key="2">
    <source>
        <dbReference type="EMBL" id="MFD0917525.1"/>
    </source>
</evidence>